<evidence type="ECO:0000259" key="12">
    <source>
        <dbReference type="Pfam" id="PF07819"/>
    </source>
</evidence>
<feature type="domain" description="GPI inositol-deacylase PGAP1-like alpha/beta" evidence="12">
    <location>
        <begin position="75"/>
        <end position="297"/>
    </location>
</feature>
<reference evidence="13" key="1">
    <citation type="journal article" date="2022" name="G3 (Bethesda)">
        <title>High quality genome of the basidiomycete yeast Dioszegia hungarica PDD-24b-2 isolated from cloud water.</title>
        <authorList>
            <person name="Jarrige D."/>
            <person name="Haridas S."/>
            <person name="Bleykasten-Grosshans C."/>
            <person name="Joly M."/>
            <person name="Nadalig T."/>
            <person name="Sancelme M."/>
            <person name="Vuilleumier S."/>
            <person name="Grigoriev I.V."/>
            <person name="Amato P."/>
            <person name="Bringel F."/>
        </authorList>
    </citation>
    <scope>NUCLEOTIDE SEQUENCE</scope>
    <source>
        <strain evidence="13">PDD-24b-2</strain>
    </source>
</reference>
<gene>
    <name evidence="13" type="ORF">MKK02DRAFT_25284</name>
</gene>
<evidence type="ECO:0000256" key="1">
    <source>
        <dbReference type="ARBA" id="ARBA00004477"/>
    </source>
</evidence>
<dbReference type="Pfam" id="PF07819">
    <property type="entry name" value="PGAP1"/>
    <property type="match status" value="1"/>
</dbReference>
<evidence type="ECO:0000256" key="6">
    <source>
        <dbReference type="ARBA" id="ARBA00022824"/>
    </source>
</evidence>
<dbReference type="AlphaFoldDB" id="A0AA38HA61"/>
<accession>A0AA38HA61</accession>
<evidence type="ECO:0000256" key="7">
    <source>
        <dbReference type="ARBA" id="ARBA00022927"/>
    </source>
</evidence>
<dbReference type="InterPro" id="IPR029058">
    <property type="entry name" value="AB_hydrolase_fold"/>
</dbReference>
<keyword evidence="8" id="KW-1133">Transmembrane helix</keyword>
<dbReference type="GO" id="GO:0005789">
    <property type="term" value="C:endoplasmic reticulum membrane"/>
    <property type="evidence" value="ECO:0007669"/>
    <property type="project" value="UniProtKB-SubCell"/>
</dbReference>
<evidence type="ECO:0000256" key="3">
    <source>
        <dbReference type="ARBA" id="ARBA00022448"/>
    </source>
</evidence>
<keyword evidence="9 10" id="KW-0472">Membrane</keyword>
<dbReference type="EMBL" id="JAKWFO010000005">
    <property type="protein sequence ID" value="KAI9636501.1"/>
    <property type="molecule type" value="Genomic_DNA"/>
</dbReference>
<evidence type="ECO:0000256" key="9">
    <source>
        <dbReference type="ARBA" id="ARBA00023136"/>
    </source>
</evidence>
<keyword evidence="6 10" id="KW-0256">Endoplasmic reticulum</keyword>
<evidence type="ECO:0000256" key="11">
    <source>
        <dbReference type="SAM" id="SignalP"/>
    </source>
</evidence>
<evidence type="ECO:0000256" key="8">
    <source>
        <dbReference type="ARBA" id="ARBA00022989"/>
    </source>
</evidence>
<feature type="chain" id="PRO_5041259156" description="GPI inositol-deacylase" evidence="11">
    <location>
        <begin position="19"/>
        <end position="439"/>
    </location>
</feature>
<organism evidence="13 14">
    <name type="scientific">Dioszegia hungarica</name>
    <dbReference type="NCBI Taxonomy" id="4972"/>
    <lineage>
        <taxon>Eukaryota</taxon>
        <taxon>Fungi</taxon>
        <taxon>Dikarya</taxon>
        <taxon>Basidiomycota</taxon>
        <taxon>Agaricomycotina</taxon>
        <taxon>Tremellomycetes</taxon>
        <taxon>Tremellales</taxon>
        <taxon>Bulleribasidiaceae</taxon>
        <taxon>Dioszegia</taxon>
    </lineage>
</organism>
<comment type="caution">
    <text evidence="13">The sequence shown here is derived from an EMBL/GenBank/DDBJ whole genome shotgun (WGS) entry which is preliminary data.</text>
</comment>
<evidence type="ECO:0000256" key="5">
    <source>
        <dbReference type="ARBA" id="ARBA00022801"/>
    </source>
</evidence>
<keyword evidence="14" id="KW-1185">Reference proteome</keyword>
<dbReference type="Proteomes" id="UP001164286">
    <property type="component" value="Unassembled WGS sequence"/>
</dbReference>
<dbReference type="InterPro" id="IPR012908">
    <property type="entry name" value="PGAP1-ab_dom-like"/>
</dbReference>
<evidence type="ECO:0000313" key="14">
    <source>
        <dbReference type="Proteomes" id="UP001164286"/>
    </source>
</evidence>
<evidence type="ECO:0000256" key="2">
    <source>
        <dbReference type="ARBA" id="ARBA00006931"/>
    </source>
</evidence>
<dbReference type="InterPro" id="IPR039529">
    <property type="entry name" value="PGAP1/BST1"/>
</dbReference>
<sequence>MTLRPWLLASSFISILLTWITFRQFSQDLATSGTWGCEMSWMTPSYVEIPWKETPMRRYRLFWYREQGWDQEETPSGLPVLFIPGNAGSYSQVRSIASSASRQFYGETRGDDLPPGTTKLDFFTVDLNEEFSAFHGPTLRQQAAYVSAAIAHIRSLYPPNASQPPVILLGHSMGGIVARLAAISPEVEEDSISLILTMATPHTISPAPLDLTTESIYREIAECQLARPSALLVSLCGGISDTQVVSDTCALGAPDLQEGDGFTVFTSGLPGAWTAVDHQAMVWCHQIRWAVARALLETASVQNREGKLGKLKRWLTDEVADRKVSNRGGEKHRIPVTGRSMAVLTRLGHTDLPLISHCRSDGQCKEVRGNVARIPWLRDETRPFPLVGEGVGLEDVAGVLEVQLESAMGYLELEASEVLAYGSSHPKKLLDGLSWEAGE</sequence>
<comment type="function">
    <text evidence="10">Involved in inositol deacylation of GPI-anchored proteins which plays important roles in the quality control and ER-associated degradation of GPI-anchored proteins.</text>
</comment>
<comment type="similarity">
    <text evidence="2 10">Belongs to the GPI inositol-deacylase family.</text>
</comment>
<evidence type="ECO:0000256" key="10">
    <source>
        <dbReference type="RuleBase" id="RU365011"/>
    </source>
</evidence>
<keyword evidence="4" id="KW-0812">Transmembrane</keyword>
<dbReference type="PANTHER" id="PTHR15495:SF7">
    <property type="entry name" value="GPI INOSITOL-DEACYLASE"/>
    <property type="match status" value="1"/>
</dbReference>
<name>A0AA38HA61_9TREE</name>
<proteinExistence type="inferred from homology"/>
<dbReference type="EC" id="3.1.-.-" evidence="10"/>
<dbReference type="GO" id="GO:0006505">
    <property type="term" value="P:GPI anchor metabolic process"/>
    <property type="evidence" value="ECO:0007669"/>
    <property type="project" value="TreeGrafter"/>
</dbReference>
<protein>
    <recommendedName>
        <fullName evidence="10">GPI inositol-deacylase</fullName>
        <ecNumber evidence="10">3.1.-.-</ecNumber>
    </recommendedName>
</protein>
<feature type="signal peptide" evidence="11">
    <location>
        <begin position="1"/>
        <end position="18"/>
    </location>
</feature>
<dbReference type="Gene3D" id="3.40.50.1820">
    <property type="entry name" value="alpha/beta hydrolase"/>
    <property type="match status" value="1"/>
</dbReference>
<dbReference type="PANTHER" id="PTHR15495">
    <property type="entry name" value="NEGATIVE REGULATOR OF VESICLE FORMATION-RELATED"/>
    <property type="match status" value="1"/>
</dbReference>
<dbReference type="RefSeq" id="XP_052946278.1">
    <property type="nucleotide sequence ID" value="XM_053087015.1"/>
</dbReference>
<evidence type="ECO:0000256" key="4">
    <source>
        <dbReference type="ARBA" id="ARBA00022692"/>
    </source>
</evidence>
<dbReference type="GeneID" id="77726216"/>
<dbReference type="GO" id="GO:0015031">
    <property type="term" value="P:protein transport"/>
    <property type="evidence" value="ECO:0007669"/>
    <property type="project" value="UniProtKB-KW"/>
</dbReference>
<keyword evidence="11" id="KW-0732">Signal</keyword>
<keyword evidence="7 10" id="KW-0653">Protein transport</keyword>
<dbReference type="SUPFAM" id="SSF53474">
    <property type="entry name" value="alpha/beta-Hydrolases"/>
    <property type="match status" value="1"/>
</dbReference>
<keyword evidence="3 10" id="KW-0813">Transport</keyword>
<keyword evidence="5 10" id="KW-0378">Hydrolase</keyword>
<dbReference type="GO" id="GO:0006888">
    <property type="term" value="P:endoplasmic reticulum to Golgi vesicle-mediated transport"/>
    <property type="evidence" value="ECO:0007669"/>
    <property type="project" value="TreeGrafter"/>
</dbReference>
<dbReference type="GO" id="GO:0050185">
    <property type="term" value="F:phosphatidylinositol deacylase activity"/>
    <property type="evidence" value="ECO:0007669"/>
    <property type="project" value="TreeGrafter"/>
</dbReference>
<comment type="subcellular location">
    <subcellularLocation>
        <location evidence="1">Endoplasmic reticulum membrane</location>
        <topology evidence="1">Multi-pass membrane protein</topology>
    </subcellularLocation>
</comment>
<evidence type="ECO:0000313" key="13">
    <source>
        <dbReference type="EMBL" id="KAI9636501.1"/>
    </source>
</evidence>